<dbReference type="Proteomes" id="UP000653454">
    <property type="component" value="Unassembled WGS sequence"/>
</dbReference>
<protein>
    <submittedName>
        <fullName evidence="1">(diamondback moth) hypothetical protein</fullName>
    </submittedName>
</protein>
<name>A0A8S4GFA1_PLUXY</name>
<sequence>MVSCDSSAGRAAFKRALDERKDFKTSEPPMRRPLVRLIGVSKDLSDARVLEALRAQNKNLTDGLEHEELEMRVVRRTRGRTSIMHNIIVELGPKIWQRLCDQRVRVGYQVVNVVDQSPVVQCFKCMGYGHTARICRAEERCGHCGGAHETRSCPPASKSAPPSCCHCKGNAGGDAAHPAYWDICPERQRWDRIARQSVQYC</sequence>
<dbReference type="EMBL" id="CAJHNJ030000695">
    <property type="protein sequence ID" value="CAG9138629.1"/>
    <property type="molecule type" value="Genomic_DNA"/>
</dbReference>
<evidence type="ECO:0000313" key="2">
    <source>
        <dbReference type="Proteomes" id="UP000653454"/>
    </source>
</evidence>
<dbReference type="AlphaFoldDB" id="A0A8S4GFA1"/>
<gene>
    <name evidence="1" type="ORF">PLXY2_LOCUS16881</name>
</gene>
<reference evidence="1" key="1">
    <citation type="submission" date="2020-11" db="EMBL/GenBank/DDBJ databases">
        <authorList>
            <person name="Whiteford S."/>
        </authorList>
    </citation>
    <scope>NUCLEOTIDE SEQUENCE</scope>
</reference>
<evidence type="ECO:0000313" key="1">
    <source>
        <dbReference type="EMBL" id="CAG9138629.1"/>
    </source>
</evidence>
<comment type="caution">
    <text evidence="1">The sequence shown here is derived from an EMBL/GenBank/DDBJ whole genome shotgun (WGS) entry which is preliminary data.</text>
</comment>
<proteinExistence type="predicted"/>
<organism evidence="1 2">
    <name type="scientific">Plutella xylostella</name>
    <name type="common">Diamondback moth</name>
    <name type="synonym">Plutella maculipennis</name>
    <dbReference type="NCBI Taxonomy" id="51655"/>
    <lineage>
        <taxon>Eukaryota</taxon>
        <taxon>Metazoa</taxon>
        <taxon>Ecdysozoa</taxon>
        <taxon>Arthropoda</taxon>
        <taxon>Hexapoda</taxon>
        <taxon>Insecta</taxon>
        <taxon>Pterygota</taxon>
        <taxon>Neoptera</taxon>
        <taxon>Endopterygota</taxon>
        <taxon>Lepidoptera</taxon>
        <taxon>Glossata</taxon>
        <taxon>Ditrysia</taxon>
        <taxon>Yponomeutoidea</taxon>
        <taxon>Plutellidae</taxon>
        <taxon>Plutella</taxon>
    </lineage>
</organism>
<accession>A0A8S4GFA1</accession>
<keyword evidence="2" id="KW-1185">Reference proteome</keyword>